<dbReference type="SUPFAM" id="SSF46955">
    <property type="entry name" value="Putative DNA-binding domain"/>
    <property type="match status" value="1"/>
</dbReference>
<proteinExistence type="predicted"/>
<name>A0A443K9N1_9RHOB</name>
<comment type="caution">
    <text evidence="1">The sequence shown here is derived from an EMBL/GenBank/DDBJ whole genome shotgun (WGS) entry which is preliminary data.</text>
</comment>
<dbReference type="RefSeq" id="WP_128237360.1">
    <property type="nucleotide sequence ID" value="NZ_SAUX01000011.1"/>
</dbReference>
<sequence length="78" mass="9127">MEKTRKSDNPPIDRWRADAMLEPDRKLWGLSQIADVLGVSPDTVRRWANDPSSNLPVSKPMGRWFAVRRDLLAWQRLR</sequence>
<dbReference type="InterPro" id="IPR009061">
    <property type="entry name" value="DNA-bd_dom_put_sf"/>
</dbReference>
<evidence type="ECO:0000313" key="1">
    <source>
        <dbReference type="EMBL" id="RWR29468.1"/>
    </source>
</evidence>
<reference evidence="1 2" key="1">
    <citation type="submission" date="2019-01" db="EMBL/GenBank/DDBJ databases">
        <title>Sinorhodobacter populi sp. nov. isolated from the symptomatic bark tissue of Populus euramericana canker.</title>
        <authorList>
            <person name="Xu G."/>
        </authorList>
    </citation>
    <scope>NUCLEOTIDE SEQUENCE [LARGE SCALE GENOMIC DNA]</scope>
    <source>
        <strain evidence="1 2">D19-10-3-21</strain>
    </source>
</reference>
<dbReference type="AlphaFoldDB" id="A0A443K9N1"/>
<accession>A0A443K9N1</accession>
<dbReference type="Pfam" id="PF13384">
    <property type="entry name" value="HTH_23"/>
    <property type="match status" value="1"/>
</dbReference>
<dbReference type="Proteomes" id="UP000285295">
    <property type="component" value="Unassembled WGS sequence"/>
</dbReference>
<keyword evidence="1" id="KW-0238">DNA-binding</keyword>
<evidence type="ECO:0000313" key="2">
    <source>
        <dbReference type="Proteomes" id="UP000285295"/>
    </source>
</evidence>
<reference evidence="1 2" key="2">
    <citation type="submission" date="2019-01" db="EMBL/GenBank/DDBJ databases">
        <authorList>
            <person name="Li Y."/>
        </authorList>
    </citation>
    <scope>NUCLEOTIDE SEQUENCE [LARGE SCALE GENOMIC DNA]</scope>
    <source>
        <strain evidence="1 2">D19-10-3-21</strain>
    </source>
</reference>
<dbReference type="GO" id="GO:0003677">
    <property type="term" value="F:DNA binding"/>
    <property type="evidence" value="ECO:0007669"/>
    <property type="project" value="UniProtKB-KW"/>
</dbReference>
<organism evidence="1 2">
    <name type="scientific">Paenirhodobacter populi</name>
    <dbReference type="NCBI Taxonomy" id="2306993"/>
    <lineage>
        <taxon>Bacteria</taxon>
        <taxon>Pseudomonadati</taxon>
        <taxon>Pseudomonadota</taxon>
        <taxon>Alphaproteobacteria</taxon>
        <taxon>Rhodobacterales</taxon>
        <taxon>Rhodobacter group</taxon>
        <taxon>Paenirhodobacter</taxon>
    </lineage>
</organism>
<protein>
    <submittedName>
        <fullName evidence="1">DNA-binding protein</fullName>
    </submittedName>
</protein>
<dbReference type="EMBL" id="SAUX01000011">
    <property type="protein sequence ID" value="RWR29468.1"/>
    <property type="molecule type" value="Genomic_DNA"/>
</dbReference>
<gene>
    <name evidence="1" type="ORF">D2T31_10835</name>
</gene>
<dbReference type="OrthoDB" id="7774611at2"/>